<feature type="region of interest" description="Disordered" evidence="1">
    <location>
        <begin position="25"/>
        <end position="69"/>
    </location>
</feature>
<reference evidence="2" key="2">
    <citation type="submission" date="2020-09" db="EMBL/GenBank/DDBJ databases">
        <authorList>
            <person name="Kikuchi T."/>
        </authorList>
    </citation>
    <scope>NUCLEOTIDE SEQUENCE</scope>
    <source>
        <strain evidence="2">Ka4C1</strain>
    </source>
</reference>
<reference evidence="5" key="1">
    <citation type="submission" date="2016-11" db="UniProtKB">
        <authorList>
            <consortium name="WormBaseParasite"/>
        </authorList>
    </citation>
    <scope>IDENTIFICATION</scope>
</reference>
<evidence type="ECO:0000256" key="1">
    <source>
        <dbReference type="SAM" id="MobiDB-lite"/>
    </source>
</evidence>
<dbReference type="EMBL" id="CAJFDI010000003">
    <property type="protein sequence ID" value="CAD5222400.1"/>
    <property type="molecule type" value="Genomic_DNA"/>
</dbReference>
<protein>
    <submittedName>
        <fullName evidence="2">(pine wood nematode) hypothetical protein</fullName>
    </submittedName>
</protein>
<dbReference type="EMBL" id="CAJFCV020000003">
    <property type="protein sequence ID" value="CAG9110111.1"/>
    <property type="molecule type" value="Genomic_DNA"/>
</dbReference>
<dbReference type="WBParaSite" id="BXY_1533900.1">
    <property type="protein sequence ID" value="BXY_1533900.1"/>
    <property type="gene ID" value="BXY_1533900"/>
</dbReference>
<dbReference type="Proteomes" id="UP000659654">
    <property type="component" value="Unassembled WGS sequence"/>
</dbReference>
<sequence>MAVNYSREPSRAYYKKLGVRFEPSATEALKSKEGRGNGNPEEFRGETRAPRDSGQVELRGSPQPACASRAPLGLSACGKKLLYGRE</sequence>
<evidence type="ECO:0000313" key="5">
    <source>
        <dbReference type="WBParaSite" id="BXY_1533900.1"/>
    </source>
</evidence>
<proteinExistence type="predicted"/>
<feature type="compositionally biased region" description="Basic and acidic residues" evidence="1">
    <location>
        <begin position="29"/>
        <end position="51"/>
    </location>
</feature>
<evidence type="ECO:0000313" key="2">
    <source>
        <dbReference type="EMBL" id="CAD5222400.1"/>
    </source>
</evidence>
<dbReference type="AlphaFoldDB" id="A0A1I7SQM6"/>
<name>A0A1I7SQM6_BURXY</name>
<organism evidence="3 5">
    <name type="scientific">Bursaphelenchus xylophilus</name>
    <name type="common">Pinewood nematode worm</name>
    <name type="synonym">Aphelenchoides xylophilus</name>
    <dbReference type="NCBI Taxonomy" id="6326"/>
    <lineage>
        <taxon>Eukaryota</taxon>
        <taxon>Metazoa</taxon>
        <taxon>Ecdysozoa</taxon>
        <taxon>Nematoda</taxon>
        <taxon>Chromadorea</taxon>
        <taxon>Rhabditida</taxon>
        <taxon>Tylenchina</taxon>
        <taxon>Tylenchomorpha</taxon>
        <taxon>Aphelenchoidea</taxon>
        <taxon>Aphelenchoididae</taxon>
        <taxon>Bursaphelenchus</taxon>
    </lineage>
</organism>
<evidence type="ECO:0000313" key="4">
    <source>
        <dbReference type="Proteomes" id="UP000659654"/>
    </source>
</evidence>
<accession>A0A1I7SQM6</accession>
<gene>
    <name evidence="2" type="ORF">BXYJ_LOCUS7368</name>
</gene>
<dbReference type="Proteomes" id="UP000095284">
    <property type="component" value="Unplaced"/>
</dbReference>
<dbReference type="Proteomes" id="UP000582659">
    <property type="component" value="Unassembled WGS sequence"/>
</dbReference>
<keyword evidence="4" id="KW-1185">Reference proteome</keyword>
<evidence type="ECO:0000313" key="3">
    <source>
        <dbReference type="Proteomes" id="UP000095284"/>
    </source>
</evidence>